<evidence type="ECO:0000256" key="12">
    <source>
        <dbReference type="RuleBase" id="RU365062"/>
    </source>
</evidence>
<gene>
    <name evidence="15" type="ORF">BU16DRAFT_482706</name>
</gene>
<evidence type="ECO:0000256" key="11">
    <source>
        <dbReference type="ARBA" id="ARBA00047906"/>
    </source>
</evidence>
<evidence type="ECO:0000256" key="6">
    <source>
        <dbReference type="ARBA" id="ARBA00023098"/>
    </source>
</evidence>
<evidence type="ECO:0000313" key="15">
    <source>
        <dbReference type="EMBL" id="KAF2497603.1"/>
    </source>
</evidence>
<organism evidence="15 16">
    <name type="scientific">Lophium mytilinum</name>
    <dbReference type="NCBI Taxonomy" id="390894"/>
    <lineage>
        <taxon>Eukaryota</taxon>
        <taxon>Fungi</taxon>
        <taxon>Dikarya</taxon>
        <taxon>Ascomycota</taxon>
        <taxon>Pezizomycotina</taxon>
        <taxon>Dothideomycetes</taxon>
        <taxon>Pleosporomycetidae</taxon>
        <taxon>Mytilinidiales</taxon>
        <taxon>Mytilinidiaceae</taxon>
        <taxon>Lophium</taxon>
    </lineage>
</organism>
<keyword evidence="4" id="KW-1000">Mitochondrion outer membrane</keyword>
<dbReference type="EMBL" id="MU004186">
    <property type="protein sequence ID" value="KAF2497603.1"/>
    <property type="molecule type" value="Genomic_DNA"/>
</dbReference>
<keyword evidence="3" id="KW-0808">Transferase</keyword>
<reference evidence="15" key="1">
    <citation type="journal article" date="2020" name="Stud. Mycol.">
        <title>101 Dothideomycetes genomes: a test case for predicting lifestyles and emergence of pathogens.</title>
        <authorList>
            <person name="Haridas S."/>
            <person name="Albert R."/>
            <person name="Binder M."/>
            <person name="Bloem J."/>
            <person name="Labutti K."/>
            <person name="Salamov A."/>
            <person name="Andreopoulos B."/>
            <person name="Baker S."/>
            <person name="Barry K."/>
            <person name="Bills G."/>
            <person name="Bluhm B."/>
            <person name="Cannon C."/>
            <person name="Castanera R."/>
            <person name="Culley D."/>
            <person name="Daum C."/>
            <person name="Ezra D."/>
            <person name="Gonzalez J."/>
            <person name="Henrissat B."/>
            <person name="Kuo A."/>
            <person name="Liang C."/>
            <person name="Lipzen A."/>
            <person name="Lutzoni F."/>
            <person name="Magnuson J."/>
            <person name="Mondo S."/>
            <person name="Nolan M."/>
            <person name="Ohm R."/>
            <person name="Pangilinan J."/>
            <person name="Park H.-J."/>
            <person name="Ramirez L."/>
            <person name="Alfaro M."/>
            <person name="Sun H."/>
            <person name="Tritt A."/>
            <person name="Yoshinaga Y."/>
            <person name="Zwiers L.-H."/>
            <person name="Turgeon B."/>
            <person name="Goodwin S."/>
            <person name="Spatafora J."/>
            <person name="Crous P."/>
            <person name="Grigoriev I."/>
        </authorList>
    </citation>
    <scope>NUCLEOTIDE SEQUENCE</scope>
    <source>
        <strain evidence="15">CBS 269.34</strain>
    </source>
</reference>
<feature type="region of interest" description="Disordered" evidence="13">
    <location>
        <begin position="343"/>
        <end position="376"/>
    </location>
</feature>
<comment type="similarity">
    <text evidence="2 12">Belongs to the taffazin family.</text>
</comment>
<dbReference type="GO" id="GO:0005743">
    <property type="term" value="C:mitochondrial inner membrane"/>
    <property type="evidence" value="ECO:0007669"/>
    <property type="project" value="UniProtKB-SubCell"/>
</dbReference>
<accession>A0A6A6R198</accession>
<evidence type="ECO:0000256" key="10">
    <source>
        <dbReference type="ARBA" id="ARBA00024323"/>
    </source>
</evidence>
<comment type="subcellular location">
    <subcellularLocation>
        <location evidence="1">Mitochondrion inner membrane</location>
        <topology evidence="1">Peripheral membrane protein</topology>
        <orientation evidence="1">Intermembrane side</orientation>
    </subcellularLocation>
    <subcellularLocation>
        <location evidence="10">Mitochondrion outer membrane</location>
        <topology evidence="10">Peripheral membrane protein</topology>
        <orientation evidence="10">Intermembrane side</orientation>
    </subcellularLocation>
</comment>
<evidence type="ECO:0000256" key="1">
    <source>
        <dbReference type="ARBA" id="ARBA00004137"/>
    </source>
</evidence>
<dbReference type="OrthoDB" id="193467at2759"/>
<evidence type="ECO:0000256" key="3">
    <source>
        <dbReference type="ARBA" id="ARBA00022679"/>
    </source>
</evidence>
<keyword evidence="16" id="KW-1185">Reference proteome</keyword>
<proteinExistence type="inferred from homology"/>
<keyword evidence="9" id="KW-0012">Acyltransferase</keyword>
<evidence type="ECO:0000256" key="13">
    <source>
        <dbReference type="SAM" id="MobiDB-lite"/>
    </source>
</evidence>
<dbReference type="Proteomes" id="UP000799750">
    <property type="component" value="Unassembled WGS sequence"/>
</dbReference>
<dbReference type="CDD" id="cd07989">
    <property type="entry name" value="LPLAT_AGPAT-like"/>
    <property type="match status" value="1"/>
</dbReference>
<evidence type="ECO:0000313" key="16">
    <source>
        <dbReference type="Proteomes" id="UP000799750"/>
    </source>
</evidence>
<dbReference type="SMART" id="SM00563">
    <property type="entry name" value="PlsC"/>
    <property type="match status" value="1"/>
</dbReference>
<evidence type="ECO:0000256" key="2">
    <source>
        <dbReference type="ARBA" id="ARBA00010524"/>
    </source>
</evidence>
<evidence type="ECO:0000256" key="4">
    <source>
        <dbReference type="ARBA" id="ARBA00022787"/>
    </source>
</evidence>
<dbReference type="GO" id="GO:0035965">
    <property type="term" value="P:cardiolipin acyl-chain remodeling"/>
    <property type="evidence" value="ECO:0007669"/>
    <property type="project" value="TreeGrafter"/>
</dbReference>
<dbReference type="PANTHER" id="PTHR12497">
    <property type="entry name" value="TAZ PROTEIN TAFAZZIN"/>
    <property type="match status" value="1"/>
</dbReference>
<dbReference type="InterPro" id="IPR000872">
    <property type="entry name" value="Tafazzin"/>
</dbReference>
<dbReference type="GO" id="GO:0005741">
    <property type="term" value="C:mitochondrial outer membrane"/>
    <property type="evidence" value="ECO:0007669"/>
    <property type="project" value="UniProtKB-SubCell"/>
</dbReference>
<evidence type="ECO:0000256" key="9">
    <source>
        <dbReference type="ARBA" id="ARBA00023315"/>
    </source>
</evidence>
<keyword evidence="6" id="KW-0443">Lipid metabolism</keyword>
<sequence>MRPEEQPASPSLPWRTSSVFTMAAVGLLSRGFLYGLSRTETHGLDGFLKLLDERKDVEGRQRGLVTVSNHVSVLDDPMIWGTLPIRYLFNPDNLRWGLGSYDLCFTNKVLSTFFNLGQVLPTHRSLHSRFGGLFQPTVAQAIRLLSQGPFYSNDSATKANKSFKSPDLSDPFTNGHLTFSTNGTDTFPSPSAYLSRRHSWVHIFPEGKVHQQEDHTMRYFKWGVSRLILESEPCPDVVPMWIEGPQEVMHESREFPRFLPRPLRDVSITFGEKLDVEKVFGDLRARWKRLHQRDVGSGPEGKPEMGVLSSALKYADEAVELRKECTMLIRNAVLNVRRQRGWPDEDPKGGLVETYREEGARKTEGQMKDGSWIKDT</sequence>
<evidence type="ECO:0000256" key="8">
    <source>
        <dbReference type="ARBA" id="ARBA00023136"/>
    </source>
</evidence>
<evidence type="ECO:0000256" key="5">
    <source>
        <dbReference type="ARBA" id="ARBA00022792"/>
    </source>
</evidence>
<dbReference type="GO" id="GO:0047184">
    <property type="term" value="F:1-acylglycerophosphocholine O-acyltransferase activity"/>
    <property type="evidence" value="ECO:0007669"/>
    <property type="project" value="TreeGrafter"/>
</dbReference>
<keyword evidence="8" id="KW-0472">Membrane</keyword>
<evidence type="ECO:0000259" key="14">
    <source>
        <dbReference type="SMART" id="SM00563"/>
    </source>
</evidence>
<dbReference type="PANTHER" id="PTHR12497:SF0">
    <property type="entry name" value="TAFAZZIN"/>
    <property type="match status" value="1"/>
</dbReference>
<comment type="catalytic activity">
    <reaction evidence="11">
        <text>1'-[1,2-diacyl-sn-glycero-3-phospho],3'-[1-acyl-sn-glycero-3-phospho]-glycerol + a 1,2-diacyl-sn-glycero-3-phosphocholine = a cardiolipin + a 1-acyl-sn-glycero-3-phosphocholine</text>
        <dbReference type="Rhea" id="RHEA:33731"/>
        <dbReference type="ChEBI" id="CHEBI:57643"/>
        <dbReference type="ChEBI" id="CHEBI:58168"/>
        <dbReference type="ChEBI" id="CHEBI:62237"/>
        <dbReference type="ChEBI" id="CHEBI:64743"/>
    </reaction>
    <physiologicalReaction direction="left-to-right" evidence="11">
        <dbReference type="Rhea" id="RHEA:33732"/>
    </physiologicalReaction>
    <physiologicalReaction direction="right-to-left" evidence="11">
        <dbReference type="Rhea" id="RHEA:33733"/>
    </physiologicalReaction>
</comment>
<evidence type="ECO:0000256" key="7">
    <source>
        <dbReference type="ARBA" id="ARBA00023128"/>
    </source>
</evidence>
<feature type="domain" description="Phospholipid/glycerol acyltransferase" evidence="14">
    <location>
        <begin position="64"/>
        <end position="245"/>
    </location>
</feature>
<dbReference type="PRINTS" id="PR00979">
    <property type="entry name" value="TAFAZZIN"/>
</dbReference>
<keyword evidence="5" id="KW-0999">Mitochondrion inner membrane</keyword>
<keyword evidence="7" id="KW-0496">Mitochondrion</keyword>
<protein>
    <recommendedName>
        <fullName evidence="12">Tafazzin family protein</fullName>
    </recommendedName>
</protein>
<dbReference type="AlphaFoldDB" id="A0A6A6R198"/>
<dbReference type="GO" id="GO:0007007">
    <property type="term" value="P:inner mitochondrial membrane organization"/>
    <property type="evidence" value="ECO:0007669"/>
    <property type="project" value="TreeGrafter"/>
</dbReference>
<name>A0A6A6R198_9PEZI</name>
<dbReference type="SUPFAM" id="SSF69593">
    <property type="entry name" value="Glycerol-3-phosphate (1)-acyltransferase"/>
    <property type="match status" value="1"/>
</dbReference>
<dbReference type="InterPro" id="IPR002123">
    <property type="entry name" value="Plipid/glycerol_acylTrfase"/>
</dbReference>